<evidence type="ECO:0000313" key="3">
    <source>
        <dbReference type="Proteomes" id="UP001642484"/>
    </source>
</evidence>
<name>A0ABP0MFS8_9DINO</name>
<organism evidence="1 3">
    <name type="scientific">Durusdinium trenchii</name>
    <dbReference type="NCBI Taxonomy" id="1381693"/>
    <lineage>
        <taxon>Eukaryota</taxon>
        <taxon>Sar</taxon>
        <taxon>Alveolata</taxon>
        <taxon>Dinophyceae</taxon>
        <taxon>Suessiales</taxon>
        <taxon>Symbiodiniaceae</taxon>
        <taxon>Durusdinium</taxon>
    </lineage>
</organism>
<feature type="non-terminal residue" evidence="1">
    <location>
        <position position="1"/>
    </location>
</feature>
<dbReference type="EMBL" id="CAXAMN010018791">
    <property type="protein sequence ID" value="CAK9053083.1"/>
    <property type="molecule type" value="Genomic_DNA"/>
</dbReference>
<comment type="caution">
    <text evidence="1">The sequence shown here is derived from an EMBL/GenBank/DDBJ whole genome shotgun (WGS) entry which is preliminary data.</text>
</comment>
<feature type="non-terminal residue" evidence="1">
    <location>
        <position position="102"/>
    </location>
</feature>
<sequence>VLHDLPLNVLPDVDSPILELIVPLTGGLGHDDNDLSNVVATLRDQDGKVVKSPAEIHFATHGSLGCLQGGFCHVQDSLVARMSTSDVQNAAMGELKALQTKK</sequence>
<reference evidence="1 3" key="1">
    <citation type="submission" date="2024-02" db="EMBL/GenBank/DDBJ databases">
        <authorList>
            <person name="Chen Y."/>
            <person name="Shah S."/>
            <person name="Dougan E. K."/>
            <person name="Thang M."/>
            <person name="Chan C."/>
        </authorList>
    </citation>
    <scope>NUCLEOTIDE SEQUENCE [LARGE SCALE GENOMIC DNA]</scope>
</reference>
<evidence type="ECO:0000313" key="1">
    <source>
        <dbReference type="EMBL" id="CAK9050356.1"/>
    </source>
</evidence>
<protein>
    <submittedName>
        <fullName evidence="1">Uncharacterized protein</fullName>
    </submittedName>
</protein>
<dbReference type="EMBL" id="CAXAMN010017347">
    <property type="protein sequence ID" value="CAK9050356.1"/>
    <property type="molecule type" value="Genomic_DNA"/>
</dbReference>
<keyword evidence="3" id="KW-1185">Reference proteome</keyword>
<gene>
    <name evidence="1" type="ORF">CCMP2556_LOCUS25680</name>
    <name evidence="2" type="ORF">CCMP2556_LOCUS26704</name>
</gene>
<accession>A0ABP0MFS8</accession>
<dbReference type="Proteomes" id="UP001642484">
    <property type="component" value="Unassembled WGS sequence"/>
</dbReference>
<evidence type="ECO:0000313" key="2">
    <source>
        <dbReference type="EMBL" id="CAK9053083.1"/>
    </source>
</evidence>
<proteinExistence type="predicted"/>